<gene>
    <name evidence="13" type="ORF">Rt10032_c02g1111</name>
</gene>
<dbReference type="InterPro" id="IPR050565">
    <property type="entry name" value="LYPA1-2/EST-like"/>
</dbReference>
<accession>A0A511KCG8</accession>
<keyword evidence="4" id="KW-0719">Serine esterase</keyword>
<keyword evidence="6" id="KW-0443">Lipid metabolism</keyword>
<dbReference type="InterPro" id="IPR003140">
    <property type="entry name" value="PLipase/COase/thioEstase"/>
</dbReference>
<comment type="caution">
    <text evidence="13">The sequence shown here is derived from an EMBL/GenBank/DDBJ whole genome shotgun (WGS) entry which is preliminary data.</text>
</comment>
<evidence type="ECO:0000256" key="11">
    <source>
        <dbReference type="SAM" id="Phobius"/>
    </source>
</evidence>
<sequence length="438" mass="49164">MSVTPLLASTSPSSSTLSSPRMSVGDDDKCTPFLGAAASKERYTISMPPLLATTKRPSTRRLLSPRVLAAFVVLAVALGCGLYAVRSSLAVAPAAAAAYVDTLQGMLERTRRPATLVEKMHEPPSTPFERDGIFVRDATEGHHTVTAIVIHGLGDSGDGRPFIWSMPQEFPWIRWVAPTSDYLNVTVREGTETRAWFDICTFEDVYEDEDHSGYVHSQQQLNRLIDEERQRMVSAGKEPRIVLMGFSQGGAMTLLSTLTARSENRIEAAIVLSTFLPMIEELDEVFSPAARDTPILWLHGREDPFLSLENAELGVSRLSTPPINLSRLTFKTYEGLMHTWTNEELDDVADWFEANVPERRQHSAQDAFHSLSPAEHEQEKHDAEEKMEVKWFKAEAEVPARRRWRRSMVPRSLRRYSRRRVGPKRLLTGGVLPGQFSF</sequence>
<comment type="function">
    <text evidence="7">Hydrolyzes fatty acids from S-acylated cysteine residues in proteins with a strong preference for palmitoylated G-alpha proteins over other acyl substrates. Mediates the deacylation of G-alpha proteins such as GPA1 in vivo, but has weak or no activity toward palmitoylated Ras proteins. Has weak lysophospholipase activity in vitro; however such activity may not exist in vivo.</text>
</comment>
<reference evidence="13 14" key="1">
    <citation type="submission" date="2019-07" db="EMBL/GenBank/DDBJ databases">
        <title>Rhodotorula toruloides NBRC10032 genome sequencing.</title>
        <authorList>
            <person name="Shida Y."/>
            <person name="Takaku H."/>
            <person name="Ogasawara W."/>
            <person name="Mori K."/>
        </authorList>
    </citation>
    <scope>NUCLEOTIDE SEQUENCE [LARGE SCALE GENOMIC DNA]</scope>
    <source>
        <strain evidence="13 14">NBRC10032</strain>
    </source>
</reference>
<dbReference type="GO" id="GO:0006631">
    <property type="term" value="P:fatty acid metabolic process"/>
    <property type="evidence" value="ECO:0007669"/>
    <property type="project" value="UniProtKB-KW"/>
</dbReference>
<feature type="domain" description="Phospholipase/carboxylesterase/thioesterase" evidence="12">
    <location>
        <begin position="140"/>
        <end position="353"/>
    </location>
</feature>
<comment type="catalytic activity">
    <reaction evidence="9">
        <text>S-hexadecanoyl-L-cysteinyl-[protein] + H2O = L-cysteinyl-[protein] + hexadecanoate + H(+)</text>
        <dbReference type="Rhea" id="RHEA:19233"/>
        <dbReference type="Rhea" id="RHEA-COMP:10131"/>
        <dbReference type="Rhea" id="RHEA-COMP:11032"/>
        <dbReference type="ChEBI" id="CHEBI:7896"/>
        <dbReference type="ChEBI" id="CHEBI:15377"/>
        <dbReference type="ChEBI" id="CHEBI:15378"/>
        <dbReference type="ChEBI" id="CHEBI:29950"/>
        <dbReference type="ChEBI" id="CHEBI:74151"/>
        <dbReference type="EC" id="3.1.2.22"/>
    </reaction>
</comment>
<evidence type="ECO:0000256" key="7">
    <source>
        <dbReference type="ARBA" id="ARBA00029392"/>
    </source>
</evidence>
<organism evidence="13 14">
    <name type="scientific">Rhodotorula toruloides</name>
    <name type="common">Yeast</name>
    <name type="synonym">Rhodosporidium toruloides</name>
    <dbReference type="NCBI Taxonomy" id="5286"/>
    <lineage>
        <taxon>Eukaryota</taxon>
        <taxon>Fungi</taxon>
        <taxon>Dikarya</taxon>
        <taxon>Basidiomycota</taxon>
        <taxon>Pucciniomycotina</taxon>
        <taxon>Microbotryomycetes</taxon>
        <taxon>Sporidiobolales</taxon>
        <taxon>Sporidiobolaceae</taxon>
        <taxon>Rhodotorula</taxon>
    </lineage>
</organism>
<evidence type="ECO:0000313" key="13">
    <source>
        <dbReference type="EMBL" id="GEM07094.1"/>
    </source>
</evidence>
<evidence type="ECO:0000256" key="10">
    <source>
        <dbReference type="SAM" id="MobiDB-lite"/>
    </source>
</evidence>
<proteinExistence type="inferred from homology"/>
<evidence type="ECO:0000313" key="14">
    <source>
        <dbReference type="Proteomes" id="UP000321518"/>
    </source>
</evidence>
<evidence type="ECO:0000256" key="1">
    <source>
        <dbReference type="ARBA" id="ARBA00006499"/>
    </source>
</evidence>
<dbReference type="Gene3D" id="3.40.50.1820">
    <property type="entry name" value="alpha/beta hydrolase"/>
    <property type="match status" value="1"/>
</dbReference>
<dbReference type="SUPFAM" id="SSF53474">
    <property type="entry name" value="alpha/beta-Hydrolases"/>
    <property type="match status" value="1"/>
</dbReference>
<dbReference type="EMBL" id="BJWK01000002">
    <property type="protein sequence ID" value="GEM07094.1"/>
    <property type="molecule type" value="Genomic_DNA"/>
</dbReference>
<dbReference type="Proteomes" id="UP000321518">
    <property type="component" value="Unassembled WGS sequence"/>
</dbReference>
<feature type="region of interest" description="Disordered" evidence="10">
    <location>
        <begin position="1"/>
        <end position="28"/>
    </location>
</feature>
<comment type="similarity">
    <text evidence="1">Belongs to the AB hydrolase superfamily. AB hydrolase 2 family.</text>
</comment>
<evidence type="ECO:0000256" key="4">
    <source>
        <dbReference type="ARBA" id="ARBA00022487"/>
    </source>
</evidence>
<evidence type="ECO:0000256" key="2">
    <source>
        <dbReference type="ARBA" id="ARBA00012423"/>
    </source>
</evidence>
<keyword evidence="11" id="KW-0812">Transmembrane</keyword>
<feature type="compositionally biased region" description="Low complexity" evidence="10">
    <location>
        <begin position="1"/>
        <end position="20"/>
    </location>
</feature>
<evidence type="ECO:0000256" key="9">
    <source>
        <dbReference type="ARBA" id="ARBA00047337"/>
    </source>
</evidence>
<keyword evidence="11" id="KW-0472">Membrane</keyword>
<dbReference type="EC" id="3.1.2.22" evidence="2"/>
<dbReference type="Pfam" id="PF02230">
    <property type="entry name" value="Abhydrolase_2"/>
    <property type="match status" value="1"/>
</dbReference>
<evidence type="ECO:0000259" key="12">
    <source>
        <dbReference type="Pfam" id="PF02230"/>
    </source>
</evidence>
<keyword evidence="11" id="KW-1133">Transmembrane helix</keyword>
<dbReference type="GO" id="GO:0008474">
    <property type="term" value="F:palmitoyl-(protein) hydrolase activity"/>
    <property type="evidence" value="ECO:0007669"/>
    <property type="project" value="UniProtKB-EC"/>
</dbReference>
<keyword evidence="5" id="KW-0378">Hydrolase</keyword>
<dbReference type="PANTHER" id="PTHR10655:SF17">
    <property type="entry name" value="LYSOPHOSPHOLIPASE-LIKE PROTEIN 1"/>
    <property type="match status" value="1"/>
</dbReference>
<keyword evidence="6" id="KW-0276">Fatty acid metabolism</keyword>
<evidence type="ECO:0000256" key="6">
    <source>
        <dbReference type="ARBA" id="ARBA00022832"/>
    </source>
</evidence>
<evidence type="ECO:0000256" key="5">
    <source>
        <dbReference type="ARBA" id="ARBA00022801"/>
    </source>
</evidence>
<dbReference type="AlphaFoldDB" id="A0A511KCG8"/>
<name>A0A511KCG8_RHOTO</name>
<evidence type="ECO:0000256" key="3">
    <source>
        <dbReference type="ARBA" id="ARBA00014923"/>
    </source>
</evidence>
<feature type="transmembrane region" description="Helical" evidence="11">
    <location>
        <begin position="67"/>
        <end position="85"/>
    </location>
</feature>
<dbReference type="InterPro" id="IPR029058">
    <property type="entry name" value="AB_hydrolase_fold"/>
</dbReference>
<dbReference type="OrthoDB" id="2418081at2759"/>
<dbReference type="PANTHER" id="PTHR10655">
    <property type="entry name" value="LYSOPHOSPHOLIPASE-RELATED"/>
    <property type="match status" value="1"/>
</dbReference>
<evidence type="ECO:0000256" key="8">
    <source>
        <dbReference type="ARBA" id="ARBA00031195"/>
    </source>
</evidence>
<dbReference type="GO" id="GO:0005737">
    <property type="term" value="C:cytoplasm"/>
    <property type="evidence" value="ECO:0007669"/>
    <property type="project" value="TreeGrafter"/>
</dbReference>
<dbReference type="GO" id="GO:0052689">
    <property type="term" value="F:carboxylic ester hydrolase activity"/>
    <property type="evidence" value="ECO:0007669"/>
    <property type="project" value="UniProtKB-KW"/>
</dbReference>
<protein>
    <recommendedName>
        <fullName evidence="3">Acyl-protein thioesterase 1</fullName>
        <ecNumber evidence="2">3.1.2.22</ecNumber>
    </recommendedName>
    <alternativeName>
        <fullName evidence="8">Palmitoyl-protein hydrolase</fullName>
    </alternativeName>
</protein>